<dbReference type="Pfam" id="PF00067">
    <property type="entry name" value="p450"/>
    <property type="match status" value="1"/>
</dbReference>
<dbReference type="PANTHER" id="PTHR24305:SF168">
    <property type="entry name" value="P450, PUTATIVE (EUROFUNG)-RELATED"/>
    <property type="match status" value="1"/>
</dbReference>
<organism evidence="6 7">
    <name type="scientific">Diplogelasinospora grovesii</name>
    <dbReference type="NCBI Taxonomy" id="303347"/>
    <lineage>
        <taxon>Eukaryota</taxon>
        <taxon>Fungi</taxon>
        <taxon>Dikarya</taxon>
        <taxon>Ascomycota</taxon>
        <taxon>Pezizomycotina</taxon>
        <taxon>Sordariomycetes</taxon>
        <taxon>Sordariomycetidae</taxon>
        <taxon>Sordariales</taxon>
        <taxon>Diplogelasinosporaceae</taxon>
        <taxon>Diplogelasinospora</taxon>
    </lineage>
</organism>
<dbReference type="InterPro" id="IPR036396">
    <property type="entry name" value="Cyt_P450_sf"/>
</dbReference>
<protein>
    <submittedName>
        <fullName evidence="6">Pisatin demethylase</fullName>
    </submittedName>
</protein>
<evidence type="ECO:0000256" key="4">
    <source>
        <dbReference type="PIRSR" id="PIRSR602401-1"/>
    </source>
</evidence>
<dbReference type="InterPro" id="IPR002401">
    <property type="entry name" value="Cyt_P450_E_grp-I"/>
</dbReference>
<evidence type="ECO:0000256" key="3">
    <source>
        <dbReference type="ARBA" id="ARBA00023004"/>
    </source>
</evidence>
<dbReference type="SUPFAM" id="SSF48264">
    <property type="entry name" value="Cytochrome P450"/>
    <property type="match status" value="1"/>
</dbReference>
<evidence type="ECO:0000313" key="7">
    <source>
        <dbReference type="Proteomes" id="UP001303473"/>
    </source>
</evidence>
<proteinExistence type="predicted"/>
<keyword evidence="5" id="KW-0472">Membrane</keyword>
<gene>
    <name evidence="6" type="ORF">QBC46DRAFT_393859</name>
</gene>
<dbReference type="Gene3D" id="1.10.630.10">
    <property type="entry name" value="Cytochrome P450"/>
    <property type="match status" value="1"/>
</dbReference>
<dbReference type="CDD" id="cd11060">
    <property type="entry name" value="CYP57A1-like"/>
    <property type="match status" value="1"/>
</dbReference>
<keyword evidence="7" id="KW-1185">Reference proteome</keyword>
<dbReference type="GO" id="GO:0016705">
    <property type="term" value="F:oxidoreductase activity, acting on paired donors, with incorporation or reduction of molecular oxygen"/>
    <property type="evidence" value="ECO:0007669"/>
    <property type="project" value="InterPro"/>
</dbReference>
<evidence type="ECO:0000256" key="2">
    <source>
        <dbReference type="ARBA" id="ARBA00022723"/>
    </source>
</evidence>
<keyword evidence="2 4" id="KW-0479">Metal-binding</keyword>
<evidence type="ECO:0000256" key="5">
    <source>
        <dbReference type="SAM" id="Phobius"/>
    </source>
</evidence>
<keyword evidence="1 4" id="KW-0349">Heme</keyword>
<dbReference type="GO" id="GO:0004497">
    <property type="term" value="F:monooxygenase activity"/>
    <property type="evidence" value="ECO:0007669"/>
    <property type="project" value="InterPro"/>
</dbReference>
<feature type="transmembrane region" description="Helical" evidence="5">
    <location>
        <begin position="23"/>
        <end position="43"/>
    </location>
</feature>
<dbReference type="GO" id="GO:0005506">
    <property type="term" value="F:iron ion binding"/>
    <property type="evidence" value="ECO:0007669"/>
    <property type="project" value="InterPro"/>
</dbReference>
<dbReference type="Proteomes" id="UP001303473">
    <property type="component" value="Unassembled WGS sequence"/>
</dbReference>
<dbReference type="GO" id="GO:0020037">
    <property type="term" value="F:heme binding"/>
    <property type="evidence" value="ECO:0007669"/>
    <property type="project" value="InterPro"/>
</dbReference>
<dbReference type="PANTHER" id="PTHR24305">
    <property type="entry name" value="CYTOCHROME P450"/>
    <property type="match status" value="1"/>
</dbReference>
<sequence>MVGVFQATFAHLDSSSGVAGERFLGLLVAVFFVYAASIVVSTIRQYYRLRHIPGPRIAGFSKWWLLQGETGGRMNLECYEITEKYGSLARIGPNDLLTSDPDLMRRMLNVRTNYQRSDWYYAMRFDPSKDNVLSMMDDAKHTKLRAKMAAGYSGKEVEGLEPKIDKNILAFMDLLDSRYVSLAKPFDFGRKAQFFTLDVISDVAYGQAFGFMATDSDMFNYIEILERQMPKIISTTVYPWLVDVLSSPVFKSLLPSHKDALGFGKVMGIAREKAAERFGPNKIVRNDMLGSFVAHGLTLEEAGSETLMQILAGSDTTATAVRATTLHIMTSPRVVNRLHAELDKAGVFGRPLDRIIGDAEARSLPYVQAIVKEGLRIFPPVVGLMSKVVPKGGDTFKGVYLPEGTKVGYCAWGIMRRREVWGDDASEFRPERWLEATPEKLKEMESTLELVFSYGRWQCLGKNIALMELNKVFVELFRRYELVLVDPTRPWKSRNVGIFNQSEFWIKGYKRQLE</sequence>
<reference evidence="7" key="1">
    <citation type="journal article" date="2023" name="Mol. Phylogenet. Evol.">
        <title>Genome-scale phylogeny and comparative genomics of the fungal order Sordariales.</title>
        <authorList>
            <person name="Hensen N."/>
            <person name="Bonometti L."/>
            <person name="Westerberg I."/>
            <person name="Brannstrom I.O."/>
            <person name="Guillou S."/>
            <person name="Cros-Aarteil S."/>
            <person name="Calhoun S."/>
            <person name="Haridas S."/>
            <person name="Kuo A."/>
            <person name="Mondo S."/>
            <person name="Pangilinan J."/>
            <person name="Riley R."/>
            <person name="LaButti K."/>
            <person name="Andreopoulos B."/>
            <person name="Lipzen A."/>
            <person name="Chen C."/>
            <person name="Yan M."/>
            <person name="Daum C."/>
            <person name="Ng V."/>
            <person name="Clum A."/>
            <person name="Steindorff A."/>
            <person name="Ohm R.A."/>
            <person name="Martin F."/>
            <person name="Silar P."/>
            <person name="Natvig D.O."/>
            <person name="Lalanne C."/>
            <person name="Gautier V."/>
            <person name="Ament-Velasquez S.L."/>
            <person name="Kruys A."/>
            <person name="Hutchinson M.I."/>
            <person name="Powell A.J."/>
            <person name="Barry K."/>
            <person name="Miller A.N."/>
            <person name="Grigoriev I.V."/>
            <person name="Debuchy R."/>
            <person name="Gladieux P."/>
            <person name="Hiltunen Thoren M."/>
            <person name="Johannesson H."/>
        </authorList>
    </citation>
    <scope>NUCLEOTIDE SEQUENCE [LARGE SCALE GENOMIC DNA]</scope>
    <source>
        <strain evidence="7">CBS 340.73</strain>
    </source>
</reference>
<keyword evidence="5" id="KW-0812">Transmembrane</keyword>
<comment type="cofactor">
    <cofactor evidence="4">
        <name>heme</name>
        <dbReference type="ChEBI" id="CHEBI:30413"/>
    </cofactor>
</comment>
<name>A0AAN6N1B1_9PEZI</name>
<dbReference type="EMBL" id="MU853867">
    <property type="protein sequence ID" value="KAK3936975.1"/>
    <property type="molecule type" value="Genomic_DNA"/>
</dbReference>
<evidence type="ECO:0000313" key="6">
    <source>
        <dbReference type="EMBL" id="KAK3936975.1"/>
    </source>
</evidence>
<evidence type="ECO:0000256" key="1">
    <source>
        <dbReference type="ARBA" id="ARBA00022617"/>
    </source>
</evidence>
<keyword evidence="3 4" id="KW-0408">Iron</keyword>
<accession>A0AAN6N1B1</accession>
<keyword evidence="5" id="KW-1133">Transmembrane helix</keyword>
<comment type="caution">
    <text evidence="6">The sequence shown here is derived from an EMBL/GenBank/DDBJ whole genome shotgun (WGS) entry which is preliminary data.</text>
</comment>
<feature type="binding site" description="axial binding residue" evidence="4">
    <location>
        <position position="459"/>
    </location>
    <ligand>
        <name>heme</name>
        <dbReference type="ChEBI" id="CHEBI:30413"/>
    </ligand>
    <ligandPart>
        <name>Fe</name>
        <dbReference type="ChEBI" id="CHEBI:18248"/>
    </ligandPart>
</feature>
<dbReference type="AlphaFoldDB" id="A0AAN6N1B1"/>
<dbReference type="InterPro" id="IPR001128">
    <property type="entry name" value="Cyt_P450"/>
</dbReference>
<dbReference type="InterPro" id="IPR050121">
    <property type="entry name" value="Cytochrome_P450_monoxygenase"/>
</dbReference>
<dbReference type="PRINTS" id="PR00463">
    <property type="entry name" value="EP450I"/>
</dbReference>
<dbReference type="PRINTS" id="PR00385">
    <property type="entry name" value="P450"/>
</dbReference>